<comment type="catalytic activity">
    <reaction evidence="9 11">
        <text>dTMP + ATP = dTDP + ADP</text>
        <dbReference type="Rhea" id="RHEA:13517"/>
        <dbReference type="ChEBI" id="CHEBI:30616"/>
        <dbReference type="ChEBI" id="CHEBI:58369"/>
        <dbReference type="ChEBI" id="CHEBI:63528"/>
        <dbReference type="ChEBI" id="CHEBI:456216"/>
        <dbReference type="EC" id="2.7.4.9"/>
    </reaction>
</comment>
<sequence>MIMFITFEGPDGSGKTTIINRLIIELIEKYPKLALNYVLTREPGGKDIIEAEKIRSLILDKDSKLSSVSEALLYTTSRRIHLERVVWPALKENRLVLCDRYVDSFFAYQGYARNLGITFVKKLTNLIIDKTMPDITIFFEIKPEESKIRREQIRIVSDRLDSETELFHQKVYKGYHELIKKEKDRFIVVDATKSIEEVLKESFEKLDKHPRFKKWIKEFK</sequence>
<proteinExistence type="inferred from homology"/>
<dbReference type="GO" id="GO:0005524">
    <property type="term" value="F:ATP binding"/>
    <property type="evidence" value="ECO:0007669"/>
    <property type="project" value="UniProtKB-UniRule"/>
</dbReference>
<feature type="binding site" evidence="11">
    <location>
        <begin position="9"/>
        <end position="16"/>
    </location>
    <ligand>
        <name>ATP</name>
        <dbReference type="ChEBI" id="CHEBI:30616"/>
    </ligand>
</feature>
<dbReference type="PANTHER" id="PTHR10344">
    <property type="entry name" value="THYMIDYLATE KINASE"/>
    <property type="match status" value="1"/>
</dbReference>
<dbReference type="GO" id="GO:0005829">
    <property type="term" value="C:cytosol"/>
    <property type="evidence" value="ECO:0007669"/>
    <property type="project" value="TreeGrafter"/>
</dbReference>
<dbReference type="Gene3D" id="3.40.50.300">
    <property type="entry name" value="P-loop containing nucleotide triphosphate hydrolases"/>
    <property type="match status" value="1"/>
</dbReference>
<dbReference type="eggNOG" id="COG0125">
    <property type="taxonomic scope" value="Bacteria"/>
</dbReference>
<dbReference type="EMBL" id="AP009608">
    <property type="protein sequence ID" value="BAH70032.1"/>
    <property type="molecule type" value="Genomic_DNA"/>
</dbReference>
<evidence type="ECO:0000256" key="9">
    <source>
        <dbReference type="ARBA" id="ARBA00048743"/>
    </source>
</evidence>
<keyword evidence="7 11" id="KW-0418">Kinase</keyword>
<dbReference type="EC" id="2.7.4.9" evidence="2 11"/>
<evidence type="ECO:0000313" key="14">
    <source>
        <dbReference type="Proteomes" id="UP000006810"/>
    </source>
</evidence>
<dbReference type="Proteomes" id="UP000006810">
    <property type="component" value="Chromosome"/>
</dbReference>
<evidence type="ECO:0000313" key="13">
    <source>
        <dbReference type="EMBL" id="BAH70032.1"/>
    </source>
</evidence>
<dbReference type="HAMAP" id="MF_00165">
    <property type="entry name" value="Thymidylate_kinase"/>
    <property type="match status" value="1"/>
</dbReference>
<feature type="domain" description="Thymidylate kinase-like" evidence="12">
    <location>
        <begin position="7"/>
        <end position="200"/>
    </location>
</feature>
<evidence type="ECO:0000256" key="11">
    <source>
        <dbReference type="HAMAP-Rule" id="MF_00165"/>
    </source>
</evidence>
<dbReference type="Pfam" id="PF02223">
    <property type="entry name" value="Thymidylate_kin"/>
    <property type="match status" value="1"/>
</dbReference>
<evidence type="ECO:0000256" key="6">
    <source>
        <dbReference type="ARBA" id="ARBA00022741"/>
    </source>
</evidence>
<dbReference type="GO" id="GO:0004798">
    <property type="term" value="F:dTMP kinase activity"/>
    <property type="evidence" value="ECO:0007669"/>
    <property type="project" value="UniProtKB-UniRule"/>
</dbReference>
<evidence type="ECO:0000259" key="12">
    <source>
        <dbReference type="Pfam" id="PF02223"/>
    </source>
</evidence>
<dbReference type="KEGG" id="mfp:MBIO_0767"/>
<evidence type="ECO:0000256" key="7">
    <source>
        <dbReference type="ARBA" id="ARBA00022777"/>
    </source>
</evidence>
<dbReference type="InterPro" id="IPR039430">
    <property type="entry name" value="Thymidylate_kin-like_dom"/>
</dbReference>
<keyword evidence="14" id="KW-1185">Reference proteome</keyword>
<dbReference type="HOGENOM" id="CLU_049131_0_2_14"/>
<evidence type="ECO:0000256" key="2">
    <source>
        <dbReference type="ARBA" id="ARBA00012980"/>
    </source>
</evidence>
<evidence type="ECO:0000256" key="10">
    <source>
        <dbReference type="ARBA" id="ARBA00057735"/>
    </source>
</evidence>
<protein>
    <recommendedName>
        <fullName evidence="3 11">Thymidylate kinase</fullName>
        <ecNumber evidence="2 11">2.7.4.9</ecNumber>
    </recommendedName>
    <alternativeName>
        <fullName evidence="11">dTMP kinase</fullName>
    </alternativeName>
</protein>
<keyword evidence="6 11" id="KW-0547">Nucleotide-binding</keyword>
<evidence type="ECO:0000256" key="8">
    <source>
        <dbReference type="ARBA" id="ARBA00022840"/>
    </source>
</evidence>
<keyword evidence="8 11" id="KW-0067">ATP-binding</keyword>
<dbReference type="SUPFAM" id="SSF52540">
    <property type="entry name" value="P-loop containing nucleoside triphosphate hydrolases"/>
    <property type="match status" value="1"/>
</dbReference>
<dbReference type="InterPro" id="IPR018094">
    <property type="entry name" value="Thymidylate_kinase"/>
</dbReference>
<dbReference type="NCBIfam" id="TIGR00041">
    <property type="entry name" value="DTMP_kinase"/>
    <property type="match status" value="1"/>
</dbReference>
<dbReference type="CDD" id="cd01672">
    <property type="entry name" value="TMPK"/>
    <property type="match status" value="1"/>
</dbReference>
<organism evidence="13 14">
    <name type="scientific">Mycoplasmopsis fermentans (strain ATCC 19989 / NBRC 14854 / NCTC 10117 / PG18)</name>
    <name type="common">Mycoplasma fermentans</name>
    <dbReference type="NCBI Taxonomy" id="496833"/>
    <lineage>
        <taxon>Bacteria</taxon>
        <taxon>Bacillati</taxon>
        <taxon>Mycoplasmatota</taxon>
        <taxon>Mycoplasmoidales</taxon>
        <taxon>Metamycoplasmataceae</taxon>
        <taxon>Mycoplasmopsis</taxon>
    </lineage>
</organism>
<name>C4XFW0_MYCFP</name>
<evidence type="ECO:0000256" key="3">
    <source>
        <dbReference type="ARBA" id="ARBA00017144"/>
    </source>
</evidence>
<evidence type="ECO:0000256" key="1">
    <source>
        <dbReference type="ARBA" id="ARBA00009776"/>
    </source>
</evidence>
<dbReference type="GO" id="GO:0006227">
    <property type="term" value="P:dUDP biosynthetic process"/>
    <property type="evidence" value="ECO:0007669"/>
    <property type="project" value="TreeGrafter"/>
</dbReference>
<evidence type="ECO:0000256" key="4">
    <source>
        <dbReference type="ARBA" id="ARBA00022679"/>
    </source>
</evidence>
<keyword evidence="4 11" id="KW-0808">Transferase</keyword>
<dbReference type="GO" id="GO:0006233">
    <property type="term" value="P:dTDP biosynthetic process"/>
    <property type="evidence" value="ECO:0007669"/>
    <property type="project" value="InterPro"/>
</dbReference>
<reference evidence="13 14" key="1">
    <citation type="journal article" date="2009" name="Curr. Microbiol.">
        <title>Molecular cloning and expression of a novel cholinephosphotransferase involved in glycoglycerophospholipid biosynthesis of Mycoplasma fermentans.</title>
        <authorList>
            <person name="Ishida N."/>
            <person name="Irikura D."/>
            <person name="Matsuda K."/>
            <person name="Sato S."/>
            <person name="Asano K."/>
        </authorList>
    </citation>
    <scope>NUCLEOTIDE SEQUENCE [LARGE SCALE GENOMIC DNA]</scope>
    <source>
        <strain evidence="14">ATCC 19989 / NBRC 14854 / NCTC 10117 / PG18</strain>
    </source>
</reference>
<keyword evidence="5 11" id="KW-0545">Nucleotide biosynthesis</keyword>
<dbReference type="InterPro" id="IPR027417">
    <property type="entry name" value="P-loop_NTPase"/>
</dbReference>
<comment type="similarity">
    <text evidence="1 11">Belongs to the thymidylate kinase family.</text>
</comment>
<dbReference type="GO" id="GO:0006235">
    <property type="term" value="P:dTTP biosynthetic process"/>
    <property type="evidence" value="ECO:0007669"/>
    <property type="project" value="UniProtKB-UniRule"/>
</dbReference>
<dbReference type="FunFam" id="3.40.50.300:FF:000225">
    <property type="entry name" value="Thymidylate kinase"/>
    <property type="match status" value="1"/>
</dbReference>
<gene>
    <name evidence="11" type="primary">tmk</name>
    <name evidence="13" type="ordered locus">MBIO_0767</name>
</gene>
<dbReference type="PATRIC" id="fig|496833.3.peg.360"/>
<evidence type="ECO:0000256" key="5">
    <source>
        <dbReference type="ARBA" id="ARBA00022727"/>
    </source>
</evidence>
<dbReference type="PANTHER" id="PTHR10344:SF4">
    <property type="entry name" value="UMP-CMP KINASE 2, MITOCHONDRIAL"/>
    <property type="match status" value="1"/>
</dbReference>
<accession>C4XFW0</accession>
<comment type="function">
    <text evidence="10 11">Phosphorylation of dTMP to form dTDP in both de novo and salvage pathways of dTTP synthesis.</text>
</comment>
<dbReference type="AlphaFoldDB" id="C4XFW0"/>